<sequence length="338" mass="37787">MAGQNQDINLSTVDGSQKNDQPQNTQMYPPQSAQDTQQHPPHEPQDAHLYPPHNVWENPPQLSYNQPYEQYNPQYQQPQQQLNVYDNNPFYGHSQMPSGSNGGSGIANTYDPNYNQGANAYNPNYNPFQNQNFNTYDSTNPYANAYSSSTDMNAYSTATETNAYSSPGDNENKNSSTTTHSETVVEKKENSDDNNVSVGLAAAVNPGVETSDPSKMNPTEEPKKKHIPSGKRFFFRLFILLASAGALGFIIGAPLYSKQEMPKESNKWAIYFVYVVSGLSIIVSLYFLVLYCFRRYTEARKIPRILLHLIDFVFAASFGVLMVFMIKDFTCPIGGRGG</sequence>
<dbReference type="EMBL" id="CAJVQC010070475">
    <property type="protein sequence ID" value="CAG8809740.1"/>
    <property type="molecule type" value="Genomic_DNA"/>
</dbReference>
<evidence type="ECO:0000313" key="2">
    <source>
        <dbReference type="Proteomes" id="UP000789920"/>
    </source>
</evidence>
<organism evidence="1 2">
    <name type="scientific">Racocetra persica</name>
    <dbReference type="NCBI Taxonomy" id="160502"/>
    <lineage>
        <taxon>Eukaryota</taxon>
        <taxon>Fungi</taxon>
        <taxon>Fungi incertae sedis</taxon>
        <taxon>Mucoromycota</taxon>
        <taxon>Glomeromycotina</taxon>
        <taxon>Glomeromycetes</taxon>
        <taxon>Diversisporales</taxon>
        <taxon>Gigasporaceae</taxon>
        <taxon>Racocetra</taxon>
    </lineage>
</organism>
<dbReference type="Proteomes" id="UP000789920">
    <property type="component" value="Unassembled WGS sequence"/>
</dbReference>
<feature type="non-terminal residue" evidence="1">
    <location>
        <position position="338"/>
    </location>
</feature>
<gene>
    <name evidence="1" type="ORF">RPERSI_LOCUS22930</name>
</gene>
<reference evidence="1" key="1">
    <citation type="submission" date="2021-06" db="EMBL/GenBank/DDBJ databases">
        <authorList>
            <person name="Kallberg Y."/>
            <person name="Tangrot J."/>
            <person name="Rosling A."/>
        </authorList>
    </citation>
    <scope>NUCLEOTIDE SEQUENCE</scope>
    <source>
        <strain evidence="1">MA461A</strain>
    </source>
</reference>
<comment type="caution">
    <text evidence="1">The sequence shown here is derived from an EMBL/GenBank/DDBJ whole genome shotgun (WGS) entry which is preliminary data.</text>
</comment>
<proteinExistence type="predicted"/>
<name>A0ACA9RTV8_9GLOM</name>
<protein>
    <submittedName>
        <fullName evidence="1">18595_t:CDS:1</fullName>
    </submittedName>
</protein>
<accession>A0ACA9RTV8</accession>
<keyword evidence="2" id="KW-1185">Reference proteome</keyword>
<evidence type="ECO:0000313" key="1">
    <source>
        <dbReference type="EMBL" id="CAG8809740.1"/>
    </source>
</evidence>